<feature type="non-terminal residue" evidence="2">
    <location>
        <position position="144"/>
    </location>
</feature>
<comment type="caution">
    <text evidence="2">The sequence shown here is derived from an EMBL/GenBank/DDBJ whole genome shotgun (WGS) entry which is preliminary data.</text>
</comment>
<evidence type="ECO:0000256" key="1">
    <source>
        <dbReference type="ARBA" id="ARBA00022801"/>
    </source>
</evidence>
<reference evidence="2" key="1">
    <citation type="submission" date="2013-08" db="EMBL/GenBank/DDBJ databases">
        <authorList>
            <person name="Mendez C."/>
            <person name="Richter M."/>
            <person name="Ferrer M."/>
            <person name="Sanchez J."/>
        </authorList>
    </citation>
    <scope>NUCLEOTIDE SEQUENCE</scope>
</reference>
<dbReference type="EC" id="3.1.-.-" evidence="2"/>
<protein>
    <submittedName>
        <fullName evidence="2">Phosphoesterase domain protein</fullName>
        <ecNumber evidence="2">3.1.-.-</ecNumber>
    </submittedName>
</protein>
<proteinExistence type="predicted"/>
<organism evidence="2">
    <name type="scientific">mine drainage metagenome</name>
    <dbReference type="NCBI Taxonomy" id="410659"/>
    <lineage>
        <taxon>unclassified sequences</taxon>
        <taxon>metagenomes</taxon>
        <taxon>ecological metagenomes</taxon>
    </lineage>
</organism>
<reference evidence="2" key="2">
    <citation type="journal article" date="2014" name="ISME J.">
        <title>Microbial stratification in low pH oxic and suboxic macroscopic growths along an acid mine drainage.</title>
        <authorList>
            <person name="Mendez-Garcia C."/>
            <person name="Mesa V."/>
            <person name="Sprenger R.R."/>
            <person name="Richter M."/>
            <person name="Diez M.S."/>
            <person name="Solano J."/>
            <person name="Bargiela R."/>
            <person name="Golyshina O.V."/>
            <person name="Manteca A."/>
            <person name="Ramos J.L."/>
            <person name="Gallego J.R."/>
            <person name="Llorente I."/>
            <person name="Martins Dos Santos V.A."/>
            <person name="Jensen O.N."/>
            <person name="Pelaez A.I."/>
            <person name="Sanchez J."/>
            <person name="Ferrer M."/>
        </authorList>
    </citation>
    <scope>NUCLEOTIDE SEQUENCE</scope>
</reference>
<dbReference type="Pfam" id="PF04185">
    <property type="entry name" value="Phosphoesterase"/>
    <property type="match status" value="1"/>
</dbReference>
<keyword evidence="1 2" id="KW-0378">Hydrolase</keyword>
<evidence type="ECO:0000313" key="2">
    <source>
        <dbReference type="EMBL" id="EQD31224.1"/>
    </source>
</evidence>
<dbReference type="GO" id="GO:0042578">
    <property type="term" value="F:phosphoric ester hydrolase activity"/>
    <property type="evidence" value="ECO:0007669"/>
    <property type="project" value="UniProtKB-ARBA"/>
</dbReference>
<accession>T0ZR60</accession>
<gene>
    <name evidence="2" type="ORF">B1B_18228</name>
</gene>
<dbReference type="InterPro" id="IPR017850">
    <property type="entry name" value="Alkaline_phosphatase_core_sf"/>
</dbReference>
<dbReference type="Gene3D" id="3.40.720.10">
    <property type="entry name" value="Alkaline Phosphatase, subunit A"/>
    <property type="match status" value="1"/>
</dbReference>
<sequence length="144" mass="15575">MVYIDPSTSLVYSEHPPESVTLGENWSVAAINTILTSPVANSSAILFFYDENGGYWDPVVPPVTSTGQDGFRVPLLVLSPWTRAGTVCSQSLDPASVLHFIDLNWGLPFLSDRVATAPNLSCFFNYSIAPRTPLLLPTDVSLTG</sequence>
<dbReference type="AlphaFoldDB" id="T0ZR60"/>
<dbReference type="PANTHER" id="PTHR31956:SF1">
    <property type="entry name" value="NON-SPECIFIC PHOSPHOLIPASE C1"/>
    <property type="match status" value="1"/>
</dbReference>
<dbReference type="EMBL" id="AUZY01012193">
    <property type="protein sequence ID" value="EQD31224.1"/>
    <property type="molecule type" value="Genomic_DNA"/>
</dbReference>
<dbReference type="PANTHER" id="PTHR31956">
    <property type="entry name" value="NON-SPECIFIC PHOSPHOLIPASE C4-RELATED"/>
    <property type="match status" value="1"/>
</dbReference>
<name>T0ZR60_9ZZZZ</name>
<dbReference type="InterPro" id="IPR007312">
    <property type="entry name" value="Phosphoesterase"/>
</dbReference>